<accession>A0ABV7FAJ2</accession>
<sequence length="312" mass="34989">MPKLFPAPLRDGYLVVEGGHRLYFAEYGCRDAPAAVVLHGGPGSGCNTGMLDWFDLSRQRVVLFDQRGAGRSAPSASLAHNCTRDLILDIERLRQHLRIERWLVVGGSWGATLGILYAACYADRLTGLALRGAFLASVREITWFFQSLKALVPDAWGRLTYGWAPLQKQDVLQSLTSLLHNGTPDEQRDAAARWGRYEADVMQAMTGVEVSKSERSGEARLGKYLLQSHYLSQRCFVTERQLLRSARNTARVPTIMIHGTQDWICPPENAYRLRRFMPHAELRWVVKGTHTPADPAILEALQQAIHDLRNAV</sequence>
<evidence type="ECO:0000256" key="8">
    <source>
        <dbReference type="ARBA" id="ARBA00022670"/>
    </source>
</evidence>
<comment type="subcellular location">
    <subcellularLocation>
        <location evidence="2 11">Cytoplasm</location>
    </subcellularLocation>
</comment>
<dbReference type="PIRSF" id="PIRSF006431">
    <property type="entry name" value="Pept_S33"/>
    <property type="match status" value="1"/>
</dbReference>
<dbReference type="EC" id="3.4.11.5" evidence="4 11"/>
<evidence type="ECO:0000256" key="4">
    <source>
        <dbReference type="ARBA" id="ARBA00012568"/>
    </source>
</evidence>
<evidence type="ECO:0000256" key="1">
    <source>
        <dbReference type="ARBA" id="ARBA00001585"/>
    </source>
</evidence>
<dbReference type="GO" id="GO:0016787">
    <property type="term" value="F:hydrolase activity"/>
    <property type="evidence" value="ECO:0007669"/>
    <property type="project" value="UniProtKB-KW"/>
</dbReference>
<dbReference type="InterPro" id="IPR000073">
    <property type="entry name" value="AB_hydrolase_1"/>
</dbReference>
<keyword evidence="6 11" id="KW-0031">Aminopeptidase</keyword>
<dbReference type="Gene3D" id="3.40.50.1820">
    <property type="entry name" value="alpha/beta hydrolase"/>
    <property type="match status" value="1"/>
</dbReference>
<evidence type="ECO:0000256" key="7">
    <source>
        <dbReference type="ARBA" id="ARBA00022490"/>
    </source>
</evidence>
<keyword evidence="14" id="KW-1185">Reference proteome</keyword>
<name>A0ABV7FAJ2_9BURK</name>
<evidence type="ECO:0000256" key="6">
    <source>
        <dbReference type="ARBA" id="ARBA00022438"/>
    </source>
</evidence>
<dbReference type="InterPro" id="IPR005944">
    <property type="entry name" value="Pro_iminopeptidase"/>
</dbReference>
<evidence type="ECO:0000256" key="11">
    <source>
        <dbReference type="PIRNR" id="PIRNR006431"/>
    </source>
</evidence>
<feature type="domain" description="AB hydrolase-1" evidence="12">
    <location>
        <begin position="36"/>
        <end position="290"/>
    </location>
</feature>
<keyword evidence="8 11" id="KW-0645">Protease</keyword>
<evidence type="ECO:0000259" key="12">
    <source>
        <dbReference type="Pfam" id="PF00561"/>
    </source>
</evidence>
<dbReference type="RefSeq" id="WP_390332974.1">
    <property type="nucleotide sequence ID" value="NZ_JBHRTP010000088.1"/>
</dbReference>
<proteinExistence type="inferred from homology"/>
<organism evidence="13 14">
    <name type="scientific">Undibacterium arcticum</name>
    <dbReference type="NCBI Taxonomy" id="1762892"/>
    <lineage>
        <taxon>Bacteria</taxon>
        <taxon>Pseudomonadati</taxon>
        <taxon>Pseudomonadota</taxon>
        <taxon>Betaproteobacteria</taxon>
        <taxon>Burkholderiales</taxon>
        <taxon>Oxalobacteraceae</taxon>
        <taxon>Undibacterium</taxon>
    </lineage>
</organism>
<keyword evidence="7 11" id="KW-0963">Cytoplasm</keyword>
<reference evidence="14" key="1">
    <citation type="journal article" date="2019" name="Int. J. Syst. Evol. Microbiol.">
        <title>The Global Catalogue of Microorganisms (GCM) 10K type strain sequencing project: providing services to taxonomists for standard genome sequencing and annotation.</title>
        <authorList>
            <consortium name="The Broad Institute Genomics Platform"/>
            <consortium name="The Broad Institute Genome Sequencing Center for Infectious Disease"/>
            <person name="Wu L."/>
            <person name="Ma J."/>
        </authorList>
    </citation>
    <scope>NUCLEOTIDE SEQUENCE [LARGE SCALE GENOMIC DNA]</scope>
    <source>
        <strain evidence="14">KCTC 42986</strain>
    </source>
</reference>
<evidence type="ECO:0000256" key="9">
    <source>
        <dbReference type="ARBA" id="ARBA00022801"/>
    </source>
</evidence>
<dbReference type="Proteomes" id="UP001595530">
    <property type="component" value="Unassembled WGS sequence"/>
</dbReference>
<dbReference type="InterPro" id="IPR002410">
    <property type="entry name" value="Peptidase_S33"/>
</dbReference>
<protein>
    <recommendedName>
        <fullName evidence="5 11">Proline iminopeptidase</fullName>
        <shortName evidence="11">PIP</shortName>
        <ecNumber evidence="4 11">3.4.11.5</ecNumber>
    </recommendedName>
    <alternativeName>
        <fullName evidence="10 11">Prolyl aminopeptidase</fullName>
    </alternativeName>
</protein>
<keyword evidence="9 11" id="KW-0378">Hydrolase</keyword>
<evidence type="ECO:0000313" key="14">
    <source>
        <dbReference type="Proteomes" id="UP001595530"/>
    </source>
</evidence>
<gene>
    <name evidence="13" type="ORF">ACFOFO_22860</name>
</gene>
<dbReference type="PANTHER" id="PTHR43722:SF1">
    <property type="entry name" value="PROLINE IMINOPEPTIDASE"/>
    <property type="match status" value="1"/>
</dbReference>
<evidence type="ECO:0000256" key="10">
    <source>
        <dbReference type="ARBA" id="ARBA00029605"/>
    </source>
</evidence>
<dbReference type="SUPFAM" id="SSF53474">
    <property type="entry name" value="alpha/beta-Hydrolases"/>
    <property type="match status" value="1"/>
</dbReference>
<dbReference type="Pfam" id="PF00561">
    <property type="entry name" value="Abhydrolase_1"/>
    <property type="match status" value="1"/>
</dbReference>
<evidence type="ECO:0000256" key="2">
    <source>
        <dbReference type="ARBA" id="ARBA00004496"/>
    </source>
</evidence>
<comment type="caution">
    <text evidence="13">The sequence shown here is derived from an EMBL/GenBank/DDBJ whole genome shotgun (WGS) entry which is preliminary data.</text>
</comment>
<evidence type="ECO:0000313" key="13">
    <source>
        <dbReference type="EMBL" id="MFC3110757.1"/>
    </source>
</evidence>
<dbReference type="InterPro" id="IPR029058">
    <property type="entry name" value="AB_hydrolase_fold"/>
</dbReference>
<comment type="similarity">
    <text evidence="3 11">Belongs to the peptidase S33 family.</text>
</comment>
<evidence type="ECO:0000256" key="5">
    <source>
        <dbReference type="ARBA" id="ARBA00021843"/>
    </source>
</evidence>
<comment type="catalytic activity">
    <reaction evidence="1 11">
        <text>Release of N-terminal proline from a peptide.</text>
        <dbReference type="EC" id="3.4.11.5"/>
    </reaction>
</comment>
<dbReference type="PRINTS" id="PR00793">
    <property type="entry name" value="PROAMNOPTASE"/>
</dbReference>
<dbReference type="PANTHER" id="PTHR43722">
    <property type="entry name" value="PROLINE IMINOPEPTIDASE"/>
    <property type="match status" value="1"/>
</dbReference>
<evidence type="ECO:0000256" key="3">
    <source>
        <dbReference type="ARBA" id="ARBA00010088"/>
    </source>
</evidence>
<dbReference type="EMBL" id="JBHRTP010000088">
    <property type="protein sequence ID" value="MFC3110757.1"/>
    <property type="molecule type" value="Genomic_DNA"/>
</dbReference>